<dbReference type="RefSeq" id="WP_146141437.1">
    <property type="nucleotide sequence ID" value="NZ_PVTE01000010.1"/>
</dbReference>
<accession>A0A2T0SW18</accession>
<sequence>MIRSVLVLSGCLLSLFGVPEQGMAQGSADSSKNERPQKARFIAELDQRFFYFKDRRQPLFSNSTNVWGGRAGFLLPSNIKVGAGYYFSNHDVDEPWDGLQSIRRRFHYGTAYVEPYFYRRKYWELSAPIEVGIGSVTYQFFGEDDTPTRTARTTIVPLSVGVSVSLKSPAFFGFKPLRWFGVNLITGYRYTLYDEAPTQLTTLNGLYYSISPAIFLDRIYADYEIWRKKQRQKKAKRAN</sequence>
<dbReference type="AlphaFoldDB" id="A0A2T0SW18"/>
<evidence type="ECO:0000313" key="2">
    <source>
        <dbReference type="Proteomes" id="UP000238375"/>
    </source>
</evidence>
<name>A0A2T0SW18_9BACT</name>
<dbReference type="EMBL" id="PVTE01000010">
    <property type="protein sequence ID" value="PRY37563.1"/>
    <property type="molecule type" value="Genomic_DNA"/>
</dbReference>
<dbReference type="OrthoDB" id="665857at2"/>
<gene>
    <name evidence="1" type="ORF">CLV58_11032</name>
</gene>
<evidence type="ECO:0008006" key="3">
    <source>
        <dbReference type="Google" id="ProtNLM"/>
    </source>
</evidence>
<comment type="caution">
    <text evidence="1">The sequence shown here is derived from an EMBL/GenBank/DDBJ whole genome shotgun (WGS) entry which is preliminary data.</text>
</comment>
<evidence type="ECO:0000313" key="1">
    <source>
        <dbReference type="EMBL" id="PRY37563.1"/>
    </source>
</evidence>
<proteinExistence type="predicted"/>
<organism evidence="1 2">
    <name type="scientific">Spirosoma oryzae</name>
    <dbReference type="NCBI Taxonomy" id="1469603"/>
    <lineage>
        <taxon>Bacteria</taxon>
        <taxon>Pseudomonadati</taxon>
        <taxon>Bacteroidota</taxon>
        <taxon>Cytophagia</taxon>
        <taxon>Cytophagales</taxon>
        <taxon>Cytophagaceae</taxon>
        <taxon>Spirosoma</taxon>
    </lineage>
</organism>
<reference evidence="1 2" key="1">
    <citation type="submission" date="2018-03" db="EMBL/GenBank/DDBJ databases">
        <title>Genomic Encyclopedia of Archaeal and Bacterial Type Strains, Phase II (KMG-II): from individual species to whole genera.</title>
        <authorList>
            <person name="Goeker M."/>
        </authorList>
    </citation>
    <scope>NUCLEOTIDE SEQUENCE [LARGE SCALE GENOMIC DNA]</scope>
    <source>
        <strain evidence="1 2">DSM 28354</strain>
    </source>
</reference>
<dbReference type="Proteomes" id="UP000238375">
    <property type="component" value="Unassembled WGS sequence"/>
</dbReference>
<keyword evidence="2" id="KW-1185">Reference proteome</keyword>
<protein>
    <recommendedName>
        <fullName evidence="3">Outer membrane protein with beta-barrel domain</fullName>
    </recommendedName>
</protein>